<accession>A0A5B0E7I4</accession>
<reference evidence="1 2" key="1">
    <citation type="submission" date="2019-07" db="EMBL/GenBank/DDBJ databases">
        <title>Analysis of the biochemical properties, biological activity and biotechnological potential of siderophores and biosurfactants produced by Antarctic psychrotolerant bacteria.</title>
        <authorList>
            <person name="Styczynski M."/>
            <person name="Krucon T."/>
            <person name="Decewicz P."/>
            <person name="Dziewit L."/>
        </authorList>
    </citation>
    <scope>NUCLEOTIDE SEQUENCE [LARGE SCALE GENOMIC DNA]</scope>
    <source>
        <strain evidence="1 2">ANT_H27</strain>
    </source>
</reference>
<proteinExistence type="predicted"/>
<dbReference type="EMBL" id="VOBL01000028">
    <property type="protein sequence ID" value="KAA0973369.1"/>
    <property type="molecule type" value="Genomic_DNA"/>
</dbReference>
<evidence type="ECO:0000313" key="2">
    <source>
        <dbReference type="Proteomes" id="UP000323856"/>
    </source>
</evidence>
<gene>
    <name evidence="1" type="ORF">FQ154_18505</name>
</gene>
<evidence type="ECO:0000313" key="1">
    <source>
        <dbReference type="EMBL" id="KAA0973369.1"/>
    </source>
</evidence>
<organism evidence="1 2">
    <name type="scientific">Paeniglutamicibacter gangotriensis</name>
    <dbReference type="NCBI Taxonomy" id="254787"/>
    <lineage>
        <taxon>Bacteria</taxon>
        <taxon>Bacillati</taxon>
        <taxon>Actinomycetota</taxon>
        <taxon>Actinomycetes</taxon>
        <taxon>Micrococcales</taxon>
        <taxon>Micrococcaceae</taxon>
        <taxon>Paeniglutamicibacter</taxon>
    </lineage>
</organism>
<dbReference type="Proteomes" id="UP000323856">
    <property type="component" value="Unassembled WGS sequence"/>
</dbReference>
<sequence length="138" mass="15242">MRGKLDVREIEDVGENTLSFAEVKAITSGNPLILEKSKADQELSRLERLNRAWNRNQASLVHRKDGAESKGRVQVNNLPKLRSAAARTTDEVGGESFAMTINGTRYDKRTEAAEALGAWIKENTSNRAPCTLSVMPES</sequence>
<dbReference type="OrthoDB" id="9814088at2"/>
<dbReference type="RefSeq" id="WP_149620855.1">
    <property type="nucleotide sequence ID" value="NZ_VOBL01000028.1"/>
</dbReference>
<dbReference type="AlphaFoldDB" id="A0A5B0E7I4"/>
<comment type="caution">
    <text evidence="1">The sequence shown here is derived from an EMBL/GenBank/DDBJ whole genome shotgun (WGS) entry which is preliminary data.</text>
</comment>
<protein>
    <submittedName>
        <fullName evidence="1">Uncharacterized protein</fullName>
    </submittedName>
</protein>
<name>A0A5B0E7I4_9MICC</name>